<dbReference type="InterPro" id="IPR014729">
    <property type="entry name" value="Rossmann-like_a/b/a_fold"/>
</dbReference>
<sequence length="129" mass="14909">MCKVPAVIHWFRLDLRLHDNLALRNAINEAENRKYILRPTYFLNPESITDVGHNRLRFLIQSLRDLDTNLQCCKAPDFECQDYDVPSIEEMGFDESTLSECKYPGGEMMGTGVRVVYKHASDCSLIRQP</sequence>
<feature type="domain" description="Photolyase/cryptochrome alpha/beta" evidence="1">
    <location>
        <begin position="5"/>
        <end position="129"/>
    </location>
</feature>
<dbReference type="PROSITE" id="PS51645">
    <property type="entry name" value="PHR_CRY_ALPHA_BETA"/>
    <property type="match status" value="1"/>
</dbReference>
<dbReference type="SUPFAM" id="SSF52425">
    <property type="entry name" value="Cryptochrome/photolyase, N-terminal domain"/>
    <property type="match status" value="1"/>
</dbReference>
<name>A0ABN8JBG5_9NEOP</name>
<dbReference type="Gene3D" id="3.40.50.620">
    <property type="entry name" value="HUPs"/>
    <property type="match status" value="1"/>
</dbReference>
<protein>
    <recommendedName>
        <fullName evidence="1">Photolyase/cryptochrome alpha/beta domain-containing protein</fullName>
    </recommendedName>
</protein>
<evidence type="ECO:0000313" key="2">
    <source>
        <dbReference type="EMBL" id="CAH2075530.1"/>
    </source>
</evidence>
<keyword evidence="3" id="KW-1185">Reference proteome</keyword>
<feature type="non-terminal residue" evidence="2">
    <location>
        <position position="1"/>
    </location>
</feature>
<dbReference type="Pfam" id="PF00875">
    <property type="entry name" value="DNA_photolyase"/>
    <property type="match status" value="1"/>
</dbReference>
<reference evidence="2" key="1">
    <citation type="submission" date="2022-03" db="EMBL/GenBank/DDBJ databases">
        <authorList>
            <person name="Martin H S."/>
        </authorList>
    </citation>
    <scope>NUCLEOTIDE SEQUENCE</scope>
</reference>
<dbReference type="PANTHER" id="PTHR11455:SF30">
    <property type="entry name" value="CRYPTOCHROME-1"/>
    <property type="match status" value="1"/>
</dbReference>
<dbReference type="PANTHER" id="PTHR11455">
    <property type="entry name" value="CRYPTOCHROME"/>
    <property type="match status" value="1"/>
</dbReference>
<dbReference type="InterPro" id="IPR006050">
    <property type="entry name" value="DNA_photolyase_N"/>
</dbReference>
<dbReference type="EMBL" id="OW152820">
    <property type="protein sequence ID" value="CAH2075530.1"/>
    <property type="molecule type" value="Genomic_DNA"/>
</dbReference>
<gene>
    <name evidence="2" type="ORF">IPOD504_LOCUS16871</name>
</gene>
<proteinExistence type="predicted"/>
<accession>A0ABN8JBG5</accession>
<dbReference type="InterPro" id="IPR002081">
    <property type="entry name" value="Cryptochrome/DNA_photolyase_1"/>
</dbReference>
<evidence type="ECO:0000259" key="1">
    <source>
        <dbReference type="PROSITE" id="PS51645"/>
    </source>
</evidence>
<organism evidence="2 3">
    <name type="scientific">Iphiclides podalirius</name>
    <name type="common">scarce swallowtail</name>
    <dbReference type="NCBI Taxonomy" id="110791"/>
    <lineage>
        <taxon>Eukaryota</taxon>
        <taxon>Metazoa</taxon>
        <taxon>Ecdysozoa</taxon>
        <taxon>Arthropoda</taxon>
        <taxon>Hexapoda</taxon>
        <taxon>Insecta</taxon>
        <taxon>Pterygota</taxon>
        <taxon>Neoptera</taxon>
        <taxon>Endopterygota</taxon>
        <taxon>Lepidoptera</taxon>
        <taxon>Glossata</taxon>
        <taxon>Ditrysia</taxon>
        <taxon>Papilionoidea</taxon>
        <taxon>Papilionidae</taxon>
        <taxon>Papilioninae</taxon>
        <taxon>Iphiclides</taxon>
    </lineage>
</organism>
<dbReference type="InterPro" id="IPR036155">
    <property type="entry name" value="Crypto/Photolyase_N_sf"/>
</dbReference>
<dbReference type="Proteomes" id="UP000837857">
    <property type="component" value="Chromosome 8"/>
</dbReference>
<evidence type="ECO:0000313" key="3">
    <source>
        <dbReference type="Proteomes" id="UP000837857"/>
    </source>
</evidence>